<organism evidence="13 14">
    <name type="scientific">Dyadobacter luteus</name>
    <dbReference type="NCBI Taxonomy" id="2259619"/>
    <lineage>
        <taxon>Bacteria</taxon>
        <taxon>Pseudomonadati</taxon>
        <taxon>Bacteroidota</taxon>
        <taxon>Cytophagia</taxon>
        <taxon>Cytophagales</taxon>
        <taxon>Spirosomataceae</taxon>
        <taxon>Dyadobacter</taxon>
    </lineage>
</organism>
<dbReference type="InterPro" id="IPR023996">
    <property type="entry name" value="TonB-dep_OMP_SusC/RagA"/>
</dbReference>
<dbReference type="Gene3D" id="2.170.130.10">
    <property type="entry name" value="TonB-dependent receptor, plug domain"/>
    <property type="match status" value="1"/>
</dbReference>
<dbReference type="Pfam" id="PF07660">
    <property type="entry name" value="STN"/>
    <property type="match status" value="1"/>
</dbReference>
<dbReference type="InterPro" id="IPR037066">
    <property type="entry name" value="Plug_dom_sf"/>
</dbReference>
<accession>A0A3D8YAY4</accession>
<keyword evidence="5 10" id="KW-0812">Transmembrane</keyword>
<dbReference type="PROSITE" id="PS52016">
    <property type="entry name" value="TONB_DEPENDENT_REC_3"/>
    <property type="match status" value="1"/>
</dbReference>
<dbReference type="NCBIfam" id="TIGR04056">
    <property type="entry name" value="OMP_RagA_SusC"/>
    <property type="match status" value="1"/>
</dbReference>
<dbReference type="Pfam" id="PF00593">
    <property type="entry name" value="TonB_dep_Rec_b-barrel"/>
    <property type="match status" value="1"/>
</dbReference>
<evidence type="ECO:0000313" key="13">
    <source>
        <dbReference type="EMBL" id="REA60925.1"/>
    </source>
</evidence>
<name>A0A3D8YAY4_9BACT</name>
<dbReference type="Gene3D" id="2.40.170.20">
    <property type="entry name" value="TonB-dependent receptor, beta-barrel domain"/>
    <property type="match status" value="1"/>
</dbReference>
<protein>
    <submittedName>
        <fullName evidence="13">TonB-dependent receptor</fullName>
    </submittedName>
</protein>
<dbReference type="Pfam" id="PF07715">
    <property type="entry name" value="Plug"/>
    <property type="match status" value="1"/>
</dbReference>
<feature type="domain" description="Secretin/TonB short N-terminal" evidence="12">
    <location>
        <begin position="74"/>
        <end position="125"/>
    </location>
</feature>
<keyword evidence="4" id="KW-0406">Ion transport</keyword>
<dbReference type="GO" id="GO:0009279">
    <property type="term" value="C:cell outer membrane"/>
    <property type="evidence" value="ECO:0007669"/>
    <property type="project" value="UniProtKB-SubCell"/>
</dbReference>
<dbReference type="InterPro" id="IPR039426">
    <property type="entry name" value="TonB-dep_rcpt-like"/>
</dbReference>
<comment type="similarity">
    <text evidence="10 11">Belongs to the TonB-dependent receptor family.</text>
</comment>
<evidence type="ECO:0000256" key="9">
    <source>
        <dbReference type="ARBA" id="ARBA00023237"/>
    </source>
</evidence>
<dbReference type="SUPFAM" id="SSF49464">
    <property type="entry name" value="Carboxypeptidase regulatory domain-like"/>
    <property type="match status" value="1"/>
</dbReference>
<evidence type="ECO:0000313" key="14">
    <source>
        <dbReference type="Proteomes" id="UP000256373"/>
    </source>
</evidence>
<comment type="caution">
    <text evidence="13">The sequence shown here is derived from an EMBL/GenBank/DDBJ whole genome shotgun (WGS) entry which is preliminary data.</text>
</comment>
<keyword evidence="2 10" id="KW-0813">Transport</keyword>
<dbReference type="SUPFAM" id="SSF56935">
    <property type="entry name" value="Porins"/>
    <property type="match status" value="1"/>
</dbReference>
<evidence type="ECO:0000256" key="1">
    <source>
        <dbReference type="ARBA" id="ARBA00004571"/>
    </source>
</evidence>
<comment type="subcellular location">
    <subcellularLocation>
        <location evidence="1 10">Cell outer membrane</location>
        <topology evidence="1 10">Multi-pass membrane protein</topology>
    </subcellularLocation>
</comment>
<dbReference type="Gene3D" id="2.60.40.1120">
    <property type="entry name" value="Carboxypeptidase-like, regulatory domain"/>
    <property type="match status" value="1"/>
</dbReference>
<dbReference type="InterPro" id="IPR008969">
    <property type="entry name" value="CarboxyPept-like_regulatory"/>
</dbReference>
<dbReference type="InterPro" id="IPR000531">
    <property type="entry name" value="Beta-barrel_TonB"/>
</dbReference>
<dbReference type="InterPro" id="IPR023997">
    <property type="entry name" value="TonB-dep_OMP_SusC/RagA_CS"/>
</dbReference>
<keyword evidence="3 10" id="KW-1134">Transmembrane beta strand</keyword>
<keyword evidence="13" id="KW-0675">Receptor</keyword>
<evidence type="ECO:0000256" key="2">
    <source>
        <dbReference type="ARBA" id="ARBA00022448"/>
    </source>
</evidence>
<dbReference type="InterPro" id="IPR036942">
    <property type="entry name" value="Beta-barrel_TonB_sf"/>
</dbReference>
<keyword evidence="14" id="KW-1185">Reference proteome</keyword>
<dbReference type="Proteomes" id="UP000256373">
    <property type="component" value="Unassembled WGS sequence"/>
</dbReference>
<keyword evidence="7 11" id="KW-0798">TonB box</keyword>
<evidence type="ECO:0000256" key="3">
    <source>
        <dbReference type="ARBA" id="ARBA00022452"/>
    </source>
</evidence>
<keyword evidence="9 10" id="KW-0998">Cell outer membrane</keyword>
<reference evidence="13 14" key="1">
    <citation type="submission" date="2018-07" db="EMBL/GenBank/DDBJ databases">
        <title>Dyadobacter roseus sp. nov., isolated from rose rhizosphere soil.</title>
        <authorList>
            <person name="Chen L."/>
        </authorList>
    </citation>
    <scope>NUCLEOTIDE SEQUENCE [LARGE SCALE GENOMIC DNA]</scope>
    <source>
        <strain evidence="13 14">RS19</strain>
    </source>
</reference>
<evidence type="ECO:0000256" key="8">
    <source>
        <dbReference type="ARBA" id="ARBA00023136"/>
    </source>
</evidence>
<keyword evidence="4" id="KW-0410">Iron transport</keyword>
<dbReference type="GO" id="GO:0006826">
    <property type="term" value="P:iron ion transport"/>
    <property type="evidence" value="ECO:0007669"/>
    <property type="project" value="UniProtKB-KW"/>
</dbReference>
<evidence type="ECO:0000256" key="5">
    <source>
        <dbReference type="ARBA" id="ARBA00022692"/>
    </source>
</evidence>
<evidence type="ECO:0000256" key="10">
    <source>
        <dbReference type="PROSITE-ProRule" id="PRU01360"/>
    </source>
</evidence>
<evidence type="ECO:0000256" key="4">
    <source>
        <dbReference type="ARBA" id="ARBA00022496"/>
    </source>
</evidence>
<dbReference type="InterPro" id="IPR012910">
    <property type="entry name" value="Plug_dom"/>
</dbReference>
<dbReference type="NCBIfam" id="TIGR04057">
    <property type="entry name" value="SusC_RagA_signa"/>
    <property type="match status" value="1"/>
</dbReference>
<evidence type="ECO:0000259" key="12">
    <source>
        <dbReference type="SMART" id="SM00965"/>
    </source>
</evidence>
<proteinExistence type="inferred from homology"/>
<dbReference type="Pfam" id="PF13715">
    <property type="entry name" value="CarbopepD_reg_2"/>
    <property type="match status" value="1"/>
</dbReference>
<evidence type="ECO:0000256" key="7">
    <source>
        <dbReference type="ARBA" id="ARBA00023077"/>
    </source>
</evidence>
<sequence>MPSNPMKHFLHGKFSGMLNYLLCVVMLQCFAVSFAVAGSDQAQHLSLEEIYIQVSLKNIRLEDALIKIGNQTQFSFAYNGETLDKNKIVNLEFKSVSVATLLRTLSKEAGLQFQRVDSQIYIRKKRLLDAAVSEQFTQSATVDVHGTIRDERGEGLPGVNVVVKGTSVGTVSDANGKFQLQITDQNTVLVISSIGYLTQEVALGGQRSVTIDLRPDVKSLEELVVVGYGEQKRKELTGAVVSVPKSVLENNVMPTLDGLLGGSVAGLSATQTSGQPGSGSSIRIRGGTSVNAKNDPLYVIDGFIFYNDASANKTGLGAIESSIDPLSSINPADIESIEVLKDVSATAIYGSRGANGVIIVTTKKGKRGETNINYRYTLGVGQSARKLDLMNASQWARLQKDYFNNKGRYTDEQISQLGQGYNWQDAVLQTGLSQNHELSISGGDDKTRYLISGNLVDQKGIVINSGFKRSNARINLERDLKPNLTVGLSTIFGKNTQSSLTTTEPVNYNSSPFSAGITNSLTYALFIPPVVPIHASGGGYNYSNPYEYAYFALGTKTTNPVSDLKNSVAQTISNTLMANFFARYQILEGLIAKVSVGTSVNNATQNFFAPSYTSLGLAEKGVGAVGNKRNEVLQTEYTLGYTKKLNDNHFIDVLAGYTYQQTQLGYATTIASRFTNEDLKHNNLADGAVRYPPVTGSSKARLNSLIGRVNYTLKQKYNLTATIRADNSSRFAEKYRWGYFPSIGLSWNVDEEEFLKNQNQLTSLKLRASTGLVGNQEIGDYEFAQTYTSGQYNGSASYSKNNLGNPNLRWETTMQHNLGVDASFFSNRLGLVADIYYKKTSDLLLNVPVNSSQGVIEQLVNVGHVTNKGVELGITATLIQGSGFNWAVAANIARNINTITDMGTTKQLQQGNSSQQILRVNNPLGSYYGLIFEGIVQTGDNVAELPKVGGSTPSPGDLKFADISGSNGEKDGVVDSYDRTIIGNSQPDFTYGLSTTLTYKNFDLFALFQGSQGAQLFNGLRRTLEQPNDSYNVLTSVLDSWTESNPSNYLPRITGTRPFAYIDSRYVENASYLKMKNLTLGYNIKLKGGQLKMRVFASANNLLRITSYKGYDPEVSSGLDIGSYPSARTFLAGVAISF</sequence>
<keyword evidence="8 10" id="KW-0472">Membrane</keyword>
<dbReference type="InterPro" id="IPR011662">
    <property type="entry name" value="Secretin/TonB_short_N"/>
</dbReference>
<dbReference type="EMBL" id="QNUL01000009">
    <property type="protein sequence ID" value="REA60925.1"/>
    <property type="molecule type" value="Genomic_DNA"/>
</dbReference>
<dbReference type="SMART" id="SM00965">
    <property type="entry name" value="STN"/>
    <property type="match status" value="1"/>
</dbReference>
<gene>
    <name evidence="13" type="ORF">DSL64_13570</name>
</gene>
<keyword evidence="6" id="KW-0408">Iron</keyword>
<evidence type="ECO:0000256" key="11">
    <source>
        <dbReference type="RuleBase" id="RU003357"/>
    </source>
</evidence>
<evidence type="ECO:0000256" key="6">
    <source>
        <dbReference type="ARBA" id="ARBA00023004"/>
    </source>
</evidence>
<dbReference type="AlphaFoldDB" id="A0A3D8YAY4"/>